<dbReference type="STRING" id="342668.A0A1B8GMP1"/>
<protein>
    <recommendedName>
        <fullName evidence="4">Methyltransferase</fullName>
    </recommendedName>
</protein>
<sequence>MATTLTLTTAITSTSIVDIESVGEEKRDITTLLNYWKRLENRSISVDFSTPGAQERLDELSNLNEAHTVLIHDVRGDESKYTLERNGFQYVHHHVKELEDCSNEEQVREVLLPATEELVKQITGATKIVTFAHRIRCFATDERQFAASQAPAHDVHSDFTSSGAMEHLKDIIQDQAEFNRLLDGRILAINVWRPLKQIRKDPLAVCDWRSVDSETDLVANRMIFSHGWKELAKANFNPKHMWYYLGGQMPNEPLLFKQFDSKAKDGMNLPHTAFVDLKYIECNPRESIEIKMYAFLSS</sequence>
<dbReference type="PANTHER" id="PTHR34598:SF3">
    <property type="entry name" value="OXIDOREDUCTASE AN1597"/>
    <property type="match status" value="1"/>
</dbReference>
<proteinExistence type="inferred from homology"/>
<organism evidence="2 3">
    <name type="scientific">Pseudogymnoascus verrucosus</name>
    <dbReference type="NCBI Taxonomy" id="342668"/>
    <lineage>
        <taxon>Eukaryota</taxon>
        <taxon>Fungi</taxon>
        <taxon>Dikarya</taxon>
        <taxon>Ascomycota</taxon>
        <taxon>Pezizomycotina</taxon>
        <taxon>Leotiomycetes</taxon>
        <taxon>Thelebolales</taxon>
        <taxon>Thelebolaceae</taxon>
        <taxon>Pseudogymnoascus</taxon>
    </lineage>
</organism>
<gene>
    <name evidence="2" type="ORF">VE01_04838</name>
</gene>
<dbReference type="RefSeq" id="XP_018130791.1">
    <property type="nucleotide sequence ID" value="XM_018274306.2"/>
</dbReference>
<dbReference type="InterPro" id="IPR044053">
    <property type="entry name" value="AsaB-like"/>
</dbReference>
<comment type="similarity">
    <text evidence="1">Belongs to the asaB hydroxylase/desaturase family.</text>
</comment>
<evidence type="ECO:0000256" key="1">
    <source>
        <dbReference type="ARBA" id="ARBA00023604"/>
    </source>
</evidence>
<dbReference type="NCBIfam" id="NF041278">
    <property type="entry name" value="CmcJ_NvfI_EfuI"/>
    <property type="match status" value="1"/>
</dbReference>
<reference evidence="3" key="2">
    <citation type="journal article" date="2018" name="Nat. Commun.">
        <title>Extreme sensitivity to ultraviolet light in the fungal pathogen causing white-nose syndrome of bats.</title>
        <authorList>
            <person name="Palmer J.M."/>
            <person name="Drees K.P."/>
            <person name="Foster J.T."/>
            <person name="Lindner D.L."/>
        </authorList>
    </citation>
    <scope>NUCLEOTIDE SEQUENCE [LARGE SCALE GENOMIC DNA]</scope>
    <source>
        <strain evidence="3">UAMH 10579</strain>
    </source>
</reference>
<evidence type="ECO:0008006" key="4">
    <source>
        <dbReference type="Google" id="ProtNLM"/>
    </source>
</evidence>
<dbReference type="GO" id="GO:0016491">
    <property type="term" value="F:oxidoreductase activity"/>
    <property type="evidence" value="ECO:0007669"/>
    <property type="project" value="InterPro"/>
</dbReference>
<dbReference type="GeneID" id="28838224"/>
<keyword evidence="3" id="KW-1185">Reference proteome</keyword>
<accession>A0A1B8GMP1</accession>
<dbReference type="EMBL" id="KV460224">
    <property type="protein sequence ID" value="OBT97058.1"/>
    <property type="molecule type" value="Genomic_DNA"/>
</dbReference>
<name>A0A1B8GMP1_9PEZI</name>
<reference evidence="2 3" key="1">
    <citation type="submission" date="2016-03" db="EMBL/GenBank/DDBJ databases">
        <title>Comparative genomics of Pseudogymnoascus destructans, the fungus causing white-nose syndrome of bats.</title>
        <authorList>
            <person name="Palmer J.M."/>
            <person name="Drees K.P."/>
            <person name="Foster J.T."/>
            <person name="Lindner D.L."/>
        </authorList>
    </citation>
    <scope>NUCLEOTIDE SEQUENCE [LARGE SCALE GENOMIC DNA]</scope>
    <source>
        <strain evidence="2 3">UAMH 10579</strain>
    </source>
</reference>
<evidence type="ECO:0000313" key="3">
    <source>
        <dbReference type="Proteomes" id="UP000091956"/>
    </source>
</evidence>
<dbReference type="AlphaFoldDB" id="A0A1B8GMP1"/>
<dbReference type="OrthoDB" id="412788at2759"/>
<dbReference type="PANTHER" id="PTHR34598">
    <property type="entry name" value="BLL6449 PROTEIN"/>
    <property type="match status" value="1"/>
</dbReference>
<dbReference type="Proteomes" id="UP000091956">
    <property type="component" value="Unassembled WGS sequence"/>
</dbReference>
<evidence type="ECO:0000313" key="2">
    <source>
        <dbReference type="EMBL" id="OBT97058.1"/>
    </source>
</evidence>